<evidence type="ECO:0000256" key="7">
    <source>
        <dbReference type="ARBA" id="ARBA00029814"/>
    </source>
</evidence>
<dbReference type="InterPro" id="IPR030662">
    <property type="entry name" value="DPH6/MJ0570"/>
</dbReference>
<dbReference type="SUPFAM" id="SSF55298">
    <property type="entry name" value="YjgF-like"/>
    <property type="match status" value="2"/>
</dbReference>
<evidence type="ECO:0000256" key="2">
    <source>
        <dbReference type="ARBA" id="ARBA00012089"/>
    </source>
</evidence>
<comment type="pathway">
    <text evidence="1">Protein modification; peptidyl-diphthamide biosynthesis.</text>
</comment>
<comment type="caution">
    <text evidence="12">The sequence shown here is derived from an EMBL/GenBank/DDBJ whole genome shotgun (WGS) entry which is preliminary data.</text>
</comment>
<keyword evidence="6" id="KW-0067">ATP-binding</keyword>
<dbReference type="SUPFAM" id="SSF52402">
    <property type="entry name" value="Adenine nucleotide alpha hydrolases-like"/>
    <property type="match status" value="1"/>
</dbReference>
<evidence type="ECO:0000256" key="3">
    <source>
        <dbReference type="ARBA" id="ARBA00018426"/>
    </source>
</evidence>
<name>A0A8J6CD98_DIALT</name>
<dbReference type="Gene3D" id="3.30.1330.40">
    <property type="entry name" value="RutC-like"/>
    <property type="match status" value="2"/>
</dbReference>
<evidence type="ECO:0000259" key="11">
    <source>
        <dbReference type="Pfam" id="PF01902"/>
    </source>
</evidence>
<evidence type="ECO:0000256" key="6">
    <source>
        <dbReference type="ARBA" id="ARBA00022840"/>
    </source>
</evidence>
<feature type="domain" description="Diphthamide synthase" evidence="11">
    <location>
        <begin position="125"/>
        <end position="265"/>
    </location>
</feature>
<dbReference type="GO" id="GO:0005524">
    <property type="term" value="F:ATP binding"/>
    <property type="evidence" value="ECO:0007669"/>
    <property type="project" value="UniProtKB-KW"/>
</dbReference>
<feature type="region of interest" description="Disordered" evidence="10">
    <location>
        <begin position="545"/>
        <end position="584"/>
    </location>
</feature>
<sequence length="912" mass="93038">MRVVALVSGGKDSTFNMMLCAAYGHEVVAMANLHPPDGDAAPLTTPGAGARAPASRVEEMDSFMYQTAGHALIPMLAECAGLPLFRQPIRGTAVQTGLDYAAPPEHLPTAAAAGAHDTAGGGAGAGVGTDEVEDLLLLLQAVLAAHPDVRGVSVGAIASDYQRVRVESVCARLGLTALAYMWRQDQKALLDRMIDAGVDAVLCKVACLGLTPRAHLGRSLADVRPTLLALNAQYGCHMCGEGGEYETMTRWCPLFGARLQLSGTSAHVLDEGGGFAPVAVLRVAEAHVETVAASERERWACVLRSPVAPLFEARARAGDAACASQGVEALAKHRAHGPVWAAFDVERAMPRERGDVAGDVDDEISVCAHAVGCWMSVAVSVAAPAGARGGSGFGCAASAGTAHGAGGAHGAERAAAAVGAALRAAACALRARGGAGLSDAIVLKLYLSDMSHYAQVNSAFAAEFTGCAPAARAALAAPLEIGGALLRLEILARRSAAGPRGADAPPRAHKRVMHVQSISEWAPRMIGPYAQAAWVVAADVNSARAPPATADGGAGAAPAAVAPSAAEDEDEECRPSAEAVTQPPPTLGYLAGSLGLYPPLMTLAPGGAAAQAAQAFANVEAVLDSVGRSRADALSVTLFTATPAPPGVDERARADSDAHALRGCIEATSQLRAWTELASDGGRPPPLRATLRVRALPMRAACEALVDSVGRDAGGAGAGEVHGADCAPDSWHWREFAEEVLMDEAHGQIDETHGASAPCADGHGGGGGRAVLHVRALWRESSDGARSAQLSVAQLWACLVWRRDSDTPSAEAKPRAVPLARLLPAVAASAQRLARAHGGRADGTLLPLHVSAAYAVDLGPGAEGAMLAGDARWPSAHSLDGGGAPSVAFVPVECVVEPSDCCVVVCVLLARG</sequence>
<evidence type="ECO:0000256" key="9">
    <source>
        <dbReference type="ARBA" id="ARBA00048108"/>
    </source>
</evidence>
<reference evidence="12" key="1">
    <citation type="submission" date="2021-05" db="EMBL/GenBank/DDBJ databases">
        <title>The genome of the haptophyte Pavlova lutheri (Diacronema luteri, Pavlovales) - a model for lipid biosynthesis in eukaryotic algae.</title>
        <authorList>
            <person name="Hulatt C.J."/>
            <person name="Posewitz M.C."/>
        </authorList>
    </citation>
    <scope>NUCLEOTIDE SEQUENCE</scope>
    <source>
        <strain evidence="12">NIVA-4/92</strain>
    </source>
</reference>
<evidence type="ECO:0000256" key="1">
    <source>
        <dbReference type="ARBA" id="ARBA00005156"/>
    </source>
</evidence>
<dbReference type="OrthoDB" id="686384at2759"/>
<keyword evidence="5" id="KW-0547">Nucleotide-binding</keyword>
<dbReference type="GO" id="GO:0017183">
    <property type="term" value="P:protein histidyl modification to diphthamide"/>
    <property type="evidence" value="ECO:0007669"/>
    <property type="project" value="TreeGrafter"/>
</dbReference>
<dbReference type="NCBIfam" id="TIGR00290">
    <property type="entry name" value="MJ0570_dom"/>
    <property type="match status" value="1"/>
</dbReference>
<dbReference type="PANTHER" id="PTHR12196">
    <property type="entry name" value="DOMAIN OF UNKNOWN FUNCTION 71 DUF71 -CONTAINING PROTEIN"/>
    <property type="match status" value="1"/>
</dbReference>
<dbReference type="InterPro" id="IPR035959">
    <property type="entry name" value="RutC-like_sf"/>
</dbReference>
<protein>
    <recommendedName>
        <fullName evidence="3">Diphthine--ammonia ligase</fullName>
        <ecNumber evidence="2">6.3.1.14</ecNumber>
    </recommendedName>
    <alternativeName>
        <fullName evidence="7">Diphthamide synthase</fullName>
    </alternativeName>
    <alternativeName>
        <fullName evidence="8">Diphthamide synthetase</fullName>
    </alternativeName>
</protein>
<evidence type="ECO:0000256" key="8">
    <source>
        <dbReference type="ARBA" id="ARBA00031552"/>
    </source>
</evidence>
<evidence type="ECO:0000256" key="10">
    <source>
        <dbReference type="SAM" id="MobiDB-lite"/>
    </source>
</evidence>
<dbReference type="CDD" id="cd01994">
    <property type="entry name" value="AANH_PF0828-like"/>
    <property type="match status" value="1"/>
</dbReference>
<dbReference type="Gene3D" id="3.90.1490.10">
    <property type="entry name" value="putative n-type atp pyrophosphatase, domain 2"/>
    <property type="match status" value="1"/>
</dbReference>
<gene>
    <name evidence="12" type="ORF">KFE25_013467</name>
</gene>
<keyword evidence="13" id="KW-1185">Reference proteome</keyword>
<evidence type="ECO:0000313" key="12">
    <source>
        <dbReference type="EMBL" id="KAG8468384.1"/>
    </source>
</evidence>
<dbReference type="Proteomes" id="UP000751190">
    <property type="component" value="Unassembled WGS sequence"/>
</dbReference>
<evidence type="ECO:0000256" key="4">
    <source>
        <dbReference type="ARBA" id="ARBA00022598"/>
    </source>
</evidence>
<organism evidence="12 13">
    <name type="scientific">Diacronema lutheri</name>
    <name type="common">Unicellular marine alga</name>
    <name type="synonym">Monochrysis lutheri</name>
    <dbReference type="NCBI Taxonomy" id="2081491"/>
    <lineage>
        <taxon>Eukaryota</taxon>
        <taxon>Haptista</taxon>
        <taxon>Haptophyta</taxon>
        <taxon>Pavlovophyceae</taxon>
        <taxon>Pavlovales</taxon>
        <taxon>Pavlovaceae</taxon>
        <taxon>Diacronema</taxon>
    </lineage>
</organism>
<evidence type="ECO:0000313" key="13">
    <source>
        <dbReference type="Proteomes" id="UP000751190"/>
    </source>
</evidence>
<dbReference type="Pfam" id="PF01902">
    <property type="entry name" value="Diphthami_syn_2"/>
    <property type="match status" value="1"/>
</dbReference>
<dbReference type="Gene3D" id="3.40.50.620">
    <property type="entry name" value="HUPs"/>
    <property type="match status" value="1"/>
</dbReference>
<evidence type="ECO:0000256" key="5">
    <source>
        <dbReference type="ARBA" id="ARBA00022741"/>
    </source>
</evidence>
<dbReference type="InterPro" id="IPR002761">
    <property type="entry name" value="Diphthami_syn_dom"/>
</dbReference>
<accession>A0A8J6CD98</accession>
<dbReference type="EMBL" id="JAGTXO010000004">
    <property type="protein sequence ID" value="KAG8468384.1"/>
    <property type="molecule type" value="Genomic_DNA"/>
</dbReference>
<dbReference type="AlphaFoldDB" id="A0A8J6CD98"/>
<dbReference type="PANTHER" id="PTHR12196:SF2">
    <property type="entry name" value="DIPHTHINE--AMMONIA LIGASE"/>
    <property type="match status" value="1"/>
</dbReference>
<proteinExistence type="predicted"/>
<dbReference type="InterPro" id="IPR014729">
    <property type="entry name" value="Rossmann-like_a/b/a_fold"/>
</dbReference>
<dbReference type="FunFam" id="3.90.1490.10:FF:000001">
    <property type="entry name" value="Diphthine--ammonia ligase"/>
    <property type="match status" value="1"/>
</dbReference>
<dbReference type="EC" id="6.3.1.14" evidence="2"/>
<dbReference type="GO" id="GO:0017178">
    <property type="term" value="F:diphthine-ammonia ligase activity"/>
    <property type="evidence" value="ECO:0007669"/>
    <property type="project" value="UniProtKB-EC"/>
</dbReference>
<keyword evidence="4" id="KW-0436">Ligase</keyword>
<comment type="catalytic activity">
    <reaction evidence="9">
        <text>diphthine-[translation elongation factor 2] + NH4(+) + ATP = diphthamide-[translation elongation factor 2] + AMP + diphosphate + H(+)</text>
        <dbReference type="Rhea" id="RHEA:19753"/>
        <dbReference type="Rhea" id="RHEA-COMP:10172"/>
        <dbReference type="Rhea" id="RHEA-COMP:10174"/>
        <dbReference type="ChEBI" id="CHEBI:15378"/>
        <dbReference type="ChEBI" id="CHEBI:16692"/>
        <dbReference type="ChEBI" id="CHEBI:28938"/>
        <dbReference type="ChEBI" id="CHEBI:30616"/>
        <dbReference type="ChEBI" id="CHEBI:33019"/>
        <dbReference type="ChEBI" id="CHEBI:82696"/>
        <dbReference type="ChEBI" id="CHEBI:456215"/>
        <dbReference type="EC" id="6.3.1.14"/>
    </reaction>
</comment>
<feature type="compositionally biased region" description="Low complexity" evidence="10">
    <location>
        <begin position="545"/>
        <end position="565"/>
    </location>
</feature>